<dbReference type="PANTHER" id="PTHR28181">
    <property type="entry name" value="UPF0655 PROTEIN YCR015C"/>
    <property type="match status" value="1"/>
</dbReference>
<dbReference type="InterPro" id="IPR050849">
    <property type="entry name" value="HAD-like_hydrolase_phosphatase"/>
</dbReference>
<dbReference type="InterPro" id="IPR023214">
    <property type="entry name" value="HAD_sf"/>
</dbReference>
<evidence type="ECO:0000313" key="2">
    <source>
        <dbReference type="Proteomes" id="UP000014254"/>
    </source>
</evidence>
<dbReference type="OrthoDB" id="10255128at2759"/>
<dbReference type="EMBL" id="KE123987">
    <property type="protein sequence ID" value="EPB86511.1"/>
    <property type="molecule type" value="Genomic_DNA"/>
</dbReference>
<dbReference type="Pfam" id="PF12710">
    <property type="entry name" value="HAD"/>
    <property type="match status" value="1"/>
</dbReference>
<organism evidence="1 2">
    <name type="scientific">Mucor circinelloides f. circinelloides (strain 1006PhL)</name>
    <name type="common">Mucormycosis agent</name>
    <name type="synonym">Calyptromyces circinelloides</name>
    <dbReference type="NCBI Taxonomy" id="1220926"/>
    <lineage>
        <taxon>Eukaryota</taxon>
        <taxon>Fungi</taxon>
        <taxon>Fungi incertae sedis</taxon>
        <taxon>Mucoromycota</taxon>
        <taxon>Mucoromycotina</taxon>
        <taxon>Mucoromycetes</taxon>
        <taxon>Mucorales</taxon>
        <taxon>Mucorineae</taxon>
        <taxon>Mucoraceae</taxon>
        <taxon>Mucor</taxon>
    </lineage>
</organism>
<sequence>MQNLQSQCNVSTPLILIDFDQTITKQDTIGTLGKFGVSYTRNPKPWSYFVDIYLKDYRDHRDHLPDIPKGDFKAFVKRLDSYQQVERASQVRVSQHKVFEGLTRDTLTHHANSLKNEYLRPGVIDTLQAYKDQVRIISLNWSKDWIQGFLQELDVSKNHIFSNDLEFDALDKCTGNIIPAVLTTGDKQTVINTFRQHYKTIYIGDSLGDIEALIEANVGIIIGNDQSLLNALQDFGHVVERDVNKPSTLYQVDHWDQIKCLLHLQHQHIQ</sequence>
<dbReference type="InParanoid" id="S2J8R3"/>
<dbReference type="AlphaFoldDB" id="S2J8R3"/>
<dbReference type="STRING" id="1220926.S2J8R3"/>
<dbReference type="eggNOG" id="ENOG502S7B4">
    <property type="taxonomic scope" value="Eukaryota"/>
</dbReference>
<dbReference type="Gene3D" id="3.40.50.1000">
    <property type="entry name" value="HAD superfamily/HAD-like"/>
    <property type="match status" value="1"/>
</dbReference>
<protein>
    <submittedName>
        <fullName evidence="1">Uncharacterized protein</fullName>
    </submittedName>
</protein>
<dbReference type="FunCoup" id="S2J8R3">
    <property type="interactions" value="4"/>
</dbReference>
<dbReference type="Proteomes" id="UP000014254">
    <property type="component" value="Unassembled WGS sequence"/>
</dbReference>
<dbReference type="OMA" id="STTDMEC"/>
<gene>
    <name evidence="1" type="ORF">HMPREF1544_06678</name>
</gene>
<reference evidence="2" key="1">
    <citation type="submission" date="2013-05" db="EMBL/GenBank/DDBJ databases">
        <title>The Genome sequence of Mucor circinelloides f. circinelloides 1006PhL.</title>
        <authorList>
            <consortium name="The Broad Institute Genomics Platform"/>
            <person name="Cuomo C."/>
            <person name="Earl A."/>
            <person name="Findley K."/>
            <person name="Lee S.C."/>
            <person name="Walker B."/>
            <person name="Young S."/>
            <person name="Zeng Q."/>
            <person name="Gargeya S."/>
            <person name="Fitzgerald M."/>
            <person name="Haas B."/>
            <person name="Abouelleil A."/>
            <person name="Allen A.W."/>
            <person name="Alvarado L."/>
            <person name="Arachchi H.M."/>
            <person name="Berlin A.M."/>
            <person name="Chapman S.B."/>
            <person name="Gainer-Dewar J."/>
            <person name="Goldberg J."/>
            <person name="Griggs A."/>
            <person name="Gujja S."/>
            <person name="Hansen M."/>
            <person name="Howarth C."/>
            <person name="Imamovic A."/>
            <person name="Ireland A."/>
            <person name="Larimer J."/>
            <person name="McCowan C."/>
            <person name="Murphy C."/>
            <person name="Pearson M."/>
            <person name="Poon T.W."/>
            <person name="Priest M."/>
            <person name="Roberts A."/>
            <person name="Saif S."/>
            <person name="Shea T."/>
            <person name="Sisk P."/>
            <person name="Sykes S."/>
            <person name="Wortman J."/>
            <person name="Nusbaum C."/>
            <person name="Birren B."/>
        </authorList>
    </citation>
    <scope>NUCLEOTIDE SEQUENCE [LARGE SCALE GENOMIC DNA]</scope>
    <source>
        <strain evidence="2">1006PhL</strain>
    </source>
</reference>
<dbReference type="SUPFAM" id="SSF56784">
    <property type="entry name" value="HAD-like"/>
    <property type="match status" value="1"/>
</dbReference>
<dbReference type="PANTHER" id="PTHR28181:SF1">
    <property type="entry name" value="COLD TOLERANCE PROTEIN 1"/>
    <property type="match status" value="1"/>
</dbReference>
<accession>S2J8R3</accession>
<dbReference type="VEuPathDB" id="FungiDB:HMPREF1544_06678"/>
<name>S2J8R3_MUCC1</name>
<keyword evidence="2" id="KW-1185">Reference proteome</keyword>
<evidence type="ECO:0000313" key="1">
    <source>
        <dbReference type="EMBL" id="EPB86511.1"/>
    </source>
</evidence>
<proteinExistence type="predicted"/>
<dbReference type="InterPro" id="IPR036412">
    <property type="entry name" value="HAD-like_sf"/>
</dbReference>